<gene>
    <name evidence="2" type="ORF">Q604_UNBC14780G0001</name>
</gene>
<name>W1XK13_9ZZZZ</name>
<evidence type="ECO:0000313" key="2">
    <source>
        <dbReference type="EMBL" id="ETJ30708.1"/>
    </source>
</evidence>
<dbReference type="GO" id="GO:0016787">
    <property type="term" value="F:hydrolase activity"/>
    <property type="evidence" value="ECO:0007669"/>
    <property type="project" value="InterPro"/>
</dbReference>
<feature type="non-terminal residue" evidence="2">
    <location>
        <position position="1"/>
    </location>
</feature>
<dbReference type="InterPro" id="IPR036264">
    <property type="entry name" value="Bact_exopeptidase_dim_dom"/>
</dbReference>
<dbReference type="InterPro" id="IPR011650">
    <property type="entry name" value="Peptidase_M20_dimer"/>
</dbReference>
<accession>W1XK13</accession>
<dbReference type="Pfam" id="PF07687">
    <property type="entry name" value="M20_dimer"/>
    <property type="match status" value="1"/>
</dbReference>
<protein>
    <recommendedName>
        <fullName evidence="1">Peptidase M20 dimerisation domain-containing protein</fullName>
    </recommendedName>
</protein>
<dbReference type="SUPFAM" id="SSF55031">
    <property type="entry name" value="Bacterial exopeptidase dimerisation domain"/>
    <property type="match status" value="1"/>
</dbReference>
<reference evidence="2" key="1">
    <citation type="submission" date="2013-12" db="EMBL/GenBank/DDBJ databases">
        <title>A Varibaculum cambriense genome reconstructed from a premature infant gut community with otherwise low bacterial novelty that shifts toward anaerobic metabolism during the third week of life.</title>
        <authorList>
            <person name="Brown C.T."/>
            <person name="Sharon I."/>
            <person name="Thomas B.C."/>
            <person name="Castelle C.J."/>
            <person name="Morowitz M.J."/>
            <person name="Banfield J.F."/>
        </authorList>
    </citation>
    <scope>NUCLEOTIDE SEQUENCE</scope>
</reference>
<comment type="caution">
    <text evidence="2">The sequence shown here is derived from an EMBL/GenBank/DDBJ whole genome shotgun (WGS) entry which is preliminary data.</text>
</comment>
<feature type="domain" description="Peptidase M20 dimerisation" evidence="1">
    <location>
        <begin position="1"/>
        <end position="68"/>
    </location>
</feature>
<feature type="non-terminal residue" evidence="2">
    <location>
        <position position="70"/>
    </location>
</feature>
<dbReference type="InterPro" id="IPR017439">
    <property type="entry name" value="Amidohydrolase"/>
</dbReference>
<proteinExistence type="predicted"/>
<sequence length="70" mass="7574">HEGVDAIVIASYLVTALQSIVSRNIDPTDSAVISFGKIEGGHKGNIICDEVKLTGTLRTLNEDTRHLIKE</sequence>
<evidence type="ECO:0000259" key="1">
    <source>
        <dbReference type="Pfam" id="PF07687"/>
    </source>
</evidence>
<dbReference type="PANTHER" id="PTHR11014:SF63">
    <property type="entry name" value="METALLOPEPTIDASE, PUTATIVE (AFU_ORTHOLOGUE AFUA_6G09600)-RELATED"/>
    <property type="match status" value="1"/>
</dbReference>
<dbReference type="AlphaFoldDB" id="W1XK13"/>
<dbReference type="PANTHER" id="PTHR11014">
    <property type="entry name" value="PEPTIDASE M20 FAMILY MEMBER"/>
    <property type="match status" value="1"/>
</dbReference>
<organism evidence="2">
    <name type="scientific">human gut metagenome</name>
    <dbReference type="NCBI Taxonomy" id="408170"/>
    <lineage>
        <taxon>unclassified sequences</taxon>
        <taxon>metagenomes</taxon>
        <taxon>organismal metagenomes</taxon>
    </lineage>
</organism>
<dbReference type="Gene3D" id="3.30.70.360">
    <property type="match status" value="1"/>
</dbReference>
<dbReference type="EMBL" id="AZMM01014780">
    <property type="protein sequence ID" value="ETJ30708.1"/>
    <property type="molecule type" value="Genomic_DNA"/>
</dbReference>